<dbReference type="Proteomes" id="UP001066276">
    <property type="component" value="Chromosome 4_2"/>
</dbReference>
<evidence type="ECO:0000313" key="2">
    <source>
        <dbReference type="Proteomes" id="UP001066276"/>
    </source>
</evidence>
<sequence length="78" mass="8402">MASQRVPQSGECNAEILTFKESELHTQMRLASCSKRDASTEERSSCHLSLPVGVGSSGFNADEYFDFKKGTVSGLAVS</sequence>
<dbReference type="AlphaFoldDB" id="A0AAV7SKA5"/>
<name>A0AAV7SKA5_PLEWA</name>
<proteinExistence type="predicted"/>
<organism evidence="1 2">
    <name type="scientific">Pleurodeles waltl</name>
    <name type="common">Iberian ribbed newt</name>
    <dbReference type="NCBI Taxonomy" id="8319"/>
    <lineage>
        <taxon>Eukaryota</taxon>
        <taxon>Metazoa</taxon>
        <taxon>Chordata</taxon>
        <taxon>Craniata</taxon>
        <taxon>Vertebrata</taxon>
        <taxon>Euteleostomi</taxon>
        <taxon>Amphibia</taxon>
        <taxon>Batrachia</taxon>
        <taxon>Caudata</taxon>
        <taxon>Salamandroidea</taxon>
        <taxon>Salamandridae</taxon>
        <taxon>Pleurodelinae</taxon>
        <taxon>Pleurodeles</taxon>
    </lineage>
</organism>
<accession>A0AAV7SKA5</accession>
<dbReference type="EMBL" id="JANPWB010000008">
    <property type="protein sequence ID" value="KAJ1164477.1"/>
    <property type="molecule type" value="Genomic_DNA"/>
</dbReference>
<gene>
    <name evidence="1" type="ORF">NDU88_004914</name>
</gene>
<keyword evidence="2" id="KW-1185">Reference proteome</keyword>
<evidence type="ECO:0000313" key="1">
    <source>
        <dbReference type="EMBL" id="KAJ1164477.1"/>
    </source>
</evidence>
<protein>
    <submittedName>
        <fullName evidence="1">Uncharacterized protein</fullName>
    </submittedName>
</protein>
<reference evidence="1" key="1">
    <citation type="journal article" date="2022" name="bioRxiv">
        <title>Sequencing and chromosome-scale assembly of the giantPleurodeles waltlgenome.</title>
        <authorList>
            <person name="Brown T."/>
            <person name="Elewa A."/>
            <person name="Iarovenko S."/>
            <person name="Subramanian E."/>
            <person name="Araus A.J."/>
            <person name="Petzold A."/>
            <person name="Susuki M."/>
            <person name="Suzuki K.-i.T."/>
            <person name="Hayashi T."/>
            <person name="Toyoda A."/>
            <person name="Oliveira C."/>
            <person name="Osipova E."/>
            <person name="Leigh N.D."/>
            <person name="Simon A."/>
            <person name="Yun M.H."/>
        </authorList>
    </citation>
    <scope>NUCLEOTIDE SEQUENCE</scope>
    <source>
        <strain evidence="1">20211129_DDA</strain>
        <tissue evidence="1">Liver</tissue>
    </source>
</reference>
<comment type="caution">
    <text evidence="1">The sequence shown here is derived from an EMBL/GenBank/DDBJ whole genome shotgun (WGS) entry which is preliminary data.</text>
</comment>